<dbReference type="GO" id="GO:0016614">
    <property type="term" value="F:oxidoreductase activity, acting on CH-OH group of donors"/>
    <property type="evidence" value="ECO:0007669"/>
    <property type="project" value="InterPro"/>
</dbReference>
<dbReference type="InterPro" id="IPR009056">
    <property type="entry name" value="Cyt_c-like_dom"/>
</dbReference>
<evidence type="ECO:0000256" key="7">
    <source>
        <dbReference type="ARBA" id="ARBA00023004"/>
    </source>
</evidence>
<reference evidence="13 14" key="1">
    <citation type="submission" date="2016-06" db="EMBL/GenBank/DDBJ databases">
        <title>Complete genome sequence of a deep-branching marine Gamma Proteobacterium Woeseia oceani type strain XK5.</title>
        <authorList>
            <person name="Mu D."/>
            <person name="Du Z."/>
        </authorList>
    </citation>
    <scope>NUCLEOTIDE SEQUENCE [LARGE SCALE GENOMIC DNA]</scope>
    <source>
        <strain evidence="13 14">XK5</strain>
    </source>
</reference>
<dbReference type="InterPro" id="IPR051459">
    <property type="entry name" value="Cytochrome_c-type_DH"/>
</dbReference>
<keyword evidence="7 9" id="KW-0408">Iron</keyword>
<evidence type="ECO:0000256" key="1">
    <source>
        <dbReference type="ARBA" id="ARBA00004236"/>
    </source>
</evidence>
<evidence type="ECO:0000256" key="3">
    <source>
        <dbReference type="ARBA" id="ARBA00022617"/>
    </source>
</evidence>
<dbReference type="InterPro" id="IPR014353">
    <property type="entry name" value="Membr-bd_ADH_cyt_c"/>
</dbReference>
<keyword evidence="5 11" id="KW-0732">Signal</keyword>
<gene>
    <name evidence="13" type="ORF">BA177_15785</name>
</gene>
<dbReference type="GO" id="GO:0005506">
    <property type="term" value="F:iron ion binding"/>
    <property type="evidence" value="ECO:0007669"/>
    <property type="project" value="InterPro"/>
</dbReference>
<keyword evidence="3 9" id="KW-0349">Heme</keyword>
<evidence type="ECO:0000259" key="12">
    <source>
        <dbReference type="PROSITE" id="PS51007"/>
    </source>
</evidence>
<evidence type="ECO:0000256" key="4">
    <source>
        <dbReference type="ARBA" id="ARBA00022723"/>
    </source>
</evidence>
<evidence type="ECO:0000256" key="8">
    <source>
        <dbReference type="ARBA" id="ARBA00023136"/>
    </source>
</evidence>
<dbReference type="AlphaFoldDB" id="A0A193LLI3"/>
<feature type="signal peptide" evidence="11">
    <location>
        <begin position="1"/>
        <end position="25"/>
    </location>
</feature>
<evidence type="ECO:0000313" key="13">
    <source>
        <dbReference type="EMBL" id="ANO53316.1"/>
    </source>
</evidence>
<dbReference type="KEGG" id="woc:BA177_15785"/>
<name>A0A193LLI3_9GAMM</name>
<keyword evidence="8" id="KW-0472">Membrane</keyword>
<protein>
    <recommendedName>
        <fullName evidence="12">Cytochrome c domain-containing protein</fullName>
    </recommendedName>
</protein>
<keyword evidence="2" id="KW-1003">Cell membrane</keyword>
<dbReference type="InterPro" id="IPR036909">
    <property type="entry name" value="Cyt_c-like_dom_sf"/>
</dbReference>
<evidence type="ECO:0000256" key="9">
    <source>
        <dbReference type="PROSITE-ProRule" id="PRU00433"/>
    </source>
</evidence>
<proteinExistence type="predicted"/>
<dbReference type="GO" id="GO:0009055">
    <property type="term" value="F:electron transfer activity"/>
    <property type="evidence" value="ECO:0007669"/>
    <property type="project" value="InterPro"/>
</dbReference>
<organism evidence="13 14">
    <name type="scientific">Woeseia oceani</name>
    <dbReference type="NCBI Taxonomy" id="1548547"/>
    <lineage>
        <taxon>Bacteria</taxon>
        <taxon>Pseudomonadati</taxon>
        <taxon>Pseudomonadota</taxon>
        <taxon>Gammaproteobacteria</taxon>
        <taxon>Woeseiales</taxon>
        <taxon>Woeseiaceae</taxon>
        <taxon>Woeseia</taxon>
    </lineage>
</organism>
<dbReference type="PANTHER" id="PTHR35008">
    <property type="entry name" value="BLL4482 PROTEIN-RELATED"/>
    <property type="match status" value="1"/>
</dbReference>
<sequence>MIPGLSATARAIVLLSAVLPLWAVAEDDSLSRGEYLVHAGGCITCHTSDSDDAPPLAGGRALVSPFGTFYSPNITPHKETGIGRWSDDDFVQAVHDGLNPDGASYFPAFPYPSYTGMSRADVLDIKAYLFSLPPVEQANRDHDLPFYMSTRLAAKVWRSLYFESQRFENDSAQSAEWNRGAYLVRHLGHCGECHTPRKALGAVNNDRELAGNPDGSDGERIPNITPHKDDGIGGWSRSDIEYFLDTGMLPDGDFSGSSMGAVIDDNTSKLTREDRLAIATYLQSLPALADQD</sequence>
<dbReference type="PROSITE" id="PS51007">
    <property type="entry name" value="CYTC"/>
    <property type="match status" value="2"/>
</dbReference>
<dbReference type="PIRSF" id="PIRSF000018">
    <property type="entry name" value="Mb_ADH_cyt_c"/>
    <property type="match status" value="1"/>
</dbReference>
<dbReference type="Proteomes" id="UP000092695">
    <property type="component" value="Chromosome"/>
</dbReference>
<feature type="chain" id="PRO_5008260414" description="Cytochrome c domain-containing protein" evidence="11">
    <location>
        <begin position="26"/>
        <end position="292"/>
    </location>
</feature>
<keyword evidence="14" id="KW-1185">Reference proteome</keyword>
<evidence type="ECO:0000256" key="2">
    <source>
        <dbReference type="ARBA" id="ARBA00022475"/>
    </source>
</evidence>
<feature type="domain" description="Cytochrome c" evidence="12">
    <location>
        <begin position="175"/>
        <end position="286"/>
    </location>
</feature>
<dbReference type="STRING" id="1548547.BA177_15785"/>
<dbReference type="SUPFAM" id="SSF46626">
    <property type="entry name" value="Cytochrome c"/>
    <property type="match status" value="2"/>
</dbReference>
<dbReference type="PANTHER" id="PTHR35008:SF8">
    <property type="entry name" value="ALCOHOL DEHYDROGENASE CYTOCHROME C SUBUNIT"/>
    <property type="match status" value="1"/>
</dbReference>
<accession>A0A193LLI3</accession>
<comment type="subcellular location">
    <subcellularLocation>
        <location evidence="1">Cell membrane</location>
    </subcellularLocation>
</comment>
<feature type="domain" description="Cytochrome c" evidence="12">
    <location>
        <begin position="28"/>
        <end position="133"/>
    </location>
</feature>
<dbReference type="Gene3D" id="1.10.760.10">
    <property type="entry name" value="Cytochrome c-like domain"/>
    <property type="match status" value="1"/>
</dbReference>
<dbReference type="Pfam" id="PF00034">
    <property type="entry name" value="Cytochrom_C"/>
    <property type="match status" value="1"/>
</dbReference>
<evidence type="ECO:0000256" key="10">
    <source>
        <dbReference type="SAM" id="MobiDB-lite"/>
    </source>
</evidence>
<evidence type="ECO:0000313" key="14">
    <source>
        <dbReference type="Proteomes" id="UP000092695"/>
    </source>
</evidence>
<keyword evidence="4 9" id="KW-0479">Metal-binding</keyword>
<keyword evidence="6" id="KW-0677">Repeat</keyword>
<dbReference type="EMBL" id="CP016268">
    <property type="protein sequence ID" value="ANO53316.1"/>
    <property type="molecule type" value="Genomic_DNA"/>
</dbReference>
<dbReference type="GO" id="GO:0005886">
    <property type="term" value="C:plasma membrane"/>
    <property type="evidence" value="ECO:0007669"/>
    <property type="project" value="UniProtKB-SubCell"/>
</dbReference>
<evidence type="ECO:0000256" key="5">
    <source>
        <dbReference type="ARBA" id="ARBA00022729"/>
    </source>
</evidence>
<dbReference type="GO" id="GO:0020037">
    <property type="term" value="F:heme binding"/>
    <property type="evidence" value="ECO:0007669"/>
    <property type="project" value="InterPro"/>
</dbReference>
<feature type="region of interest" description="Disordered" evidence="10">
    <location>
        <begin position="209"/>
        <end position="230"/>
    </location>
</feature>
<evidence type="ECO:0000256" key="11">
    <source>
        <dbReference type="SAM" id="SignalP"/>
    </source>
</evidence>
<evidence type="ECO:0000256" key="6">
    <source>
        <dbReference type="ARBA" id="ARBA00022737"/>
    </source>
</evidence>